<accession>A0AAE0T8G8</accession>
<organism evidence="1 2">
    <name type="scientific">Potamilus streckersoni</name>
    <dbReference type="NCBI Taxonomy" id="2493646"/>
    <lineage>
        <taxon>Eukaryota</taxon>
        <taxon>Metazoa</taxon>
        <taxon>Spiralia</taxon>
        <taxon>Lophotrochozoa</taxon>
        <taxon>Mollusca</taxon>
        <taxon>Bivalvia</taxon>
        <taxon>Autobranchia</taxon>
        <taxon>Heteroconchia</taxon>
        <taxon>Palaeoheterodonta</taxon>
        <taxon>Unionida</taxon>
        <taxon>Unionoidea</taxon>
        <taxon>Unionidae</taxon>
        <taxon>Ambleminae</taxon>
        <taxon>Lampsilini</taxon>
        <taxon>Potamilus</taxon>
    </lineage>
</organism>
<keyword evidence="2" id="KW-1185">Reference proteome</keyword>
<evidence type="ECO:0000313" key="2">
    <source>
        <dbReference type="Proteomes" id="UP001195483"/>
    </source>
</evidence>
<reference evidence="1" key="2">
    <citation type="journal article" date="2021" name="Genome Biol. Evol.">
        <title>Developing a high-quality reference genome for a parasitic bivalve with doubly uniparental inheritance (Bivalvia: Unionida).</title>
        <authorList>
            <person name="Smith C.H."/>
        </authorList>
    </citation>
    <scope>NUCLEOTIDE SEQUENCE</scope>
    <source>
        <strain evidence="1">CHS0354</strain>
        <tissue evidence="1">Mantle</tissue>
    </source>
</reference>
<dbReference type="Proteomes" id="UP001195483">
    <property type="component" value="Unassembled WGS sequence"/>
</dbReference>
<protein>
    <submittedName>
        <fullName evidence="1">Uncharacterized protein</fullName>
    </submittedName>
</protein>
<reference evidence="1" key="3">
    <citation type="submission" date="2023-05" db="EMBL/GenBank/DDBJ databases">
        <authorList>
            <person name="Smith C.H."/>
        </authorList>
    </citation>
    <scope>NUCLEOTIDE SEQUENCE</scope>
    <source>
        <strain evidence="1">CHS0354</strain>
        <tissue evidence="1">Mantle</tissue>
    </source>
</reference>
<dbReference type="AlphaFoldDB" id="A0AAE0T8G8"/>
<sequence>MLKTDILGKLLLEIVKNIYILALSVTSTQQYLGCFSLCYLSDALQNMEQCEKNTNCTLVQNEQYVKNTNYTLEQNVEKCDKNIHCTLVQCAALCKKCRFYNCVELGAVSKVQIDHLHKTSCSAA</sequence>
<comment type="caution">
    <text evidence="1">The sequence shown here is derived from an EMBL/GenBank/DDBJ whole genome shotgun (WGS) entry which is preliminary data.</text>
</comment>
<evidence type="ECO:0000313" key="1">
    <source>
        <dbReference type="EMBL" id="KAK3605239.1"/>
    </source>
</evidence>
<proteinExistence type="predicted"/>
<gene>
    <name evidence="1" type="ORF">CHS0354_037639</name>
</gene>
<name>A0AAE0T8G8_9BIVA</name>
<reference evidence="1" key="1">
    <citation type="journal article" date="2021" name="Genome Biol. Evol.">
        <title>A High-Quality Reference Genome for a Parasitic Bivalve with Doubly Uniparental Inheritance (Bivalvia: Unionida).</title>
        <authorList>
            <person name="Smith C.H."/>
        </authorList>
    </citation>
    <scope>NUCLEOTIDE SEQUENCE</scope>
    <source>
        <strain evidence="1">CHS0354</strain>
    </source>
</reference>
<dbReference type="EMBL" id="JAEAOA010002204">
    <property type="protein sequence ID" value="KAK3605239.1"/>
    <property type="molecule type" value="Genomic_DNA"/>
</dbReference>